<evidence type="ECO:0000313" key="13">
    <source>
        <dbReference type="Proteomes" id="UP000239772"/>
    </source>
</evidence>
<comment type="subcellular location">
    <subcellularLocation>
        <location evidence="1">Cell membrane</location>
        <topology evidence="1">Multi-pass membrane protein</topology>
    </subcellularLocation>
</comment>
<feature type="transmembrane region" description="Helical" evidence="9">
    <location>
        <begin position="67"/>
        <end position="87"/>
    </location>
</feature>
<proteinExistence type="inferred from homology"/>
<feature type="domain" description="ABC transporter" evidence="10">
    <location>
        <begin position="341"/>
        <end position="577"/>
    </location>
</feature>
<dbReference type="GO" id="GO:0034040">
    <property type="term" value="F:ATPase-coupled lipid transmembrane transporter activity"/>
    <property type="evidence" value="ECO:0007669"/>
    <property type="project" value="TreeGrafter"/>
</dbReference>
<dbReference type="GO" id="GO:0005524">
    <property type="term" value="F:ATP binding"/>
    <property type="evidence" value="ECO:0007669"/>
    <property type="project" value="UniProtKB-KW"/>
</dbReference>
<evidence type="ECO:0000256" key="3">
    <source>
        <dbReference type="ARBA" id="ARBA00022692"/>
    </source>
</evidence>
<dbReference type="OrthoDB" id="9808328at2"/>
<organism evidence="12 13">
    <name type="scientific">Alsobacter soli</name>
    <dbReference type="NCBI Taxonomy" id="2109933"/>
    <lineage>
        <taxon>Bacteria</taxon>
        <taxon>Pseudomonadati</taxon>
        <taxon>Pseudomonadota</taxon>
        <taxon>Alphaproteobacteria</taxon>
        <taxon>Hyphomicrobiales</taxon>
        <taxon>Alsobacteraceae</taxon>
        <taxon>Alsobacter</taxon>
    </lineage>
</organism>
<dbReference type="GO" id="GO:0005886">
    <property type="term" value="C:plasma membrane"/>
    <property type="evidence" value="ECO:0007669"/>
    <property type="project" value="UniProtKB-SubCell"/>
</dbReference>
<dbReference type="PROSITE" id="PS00211">
    <property type="entry name" value="ABC_TRANSPORTER_1"/>
    <property type="match status" value="1"/>
</dbReference>
<evidence type="ECO:0000313" key="12">
    <source>
        <dbReference type="EMBL" id="PSC04004.1"/>
    </source>
</evidence>
<evidence type="ECO:0000256" key="2">
    <source>
        <dbReference type="ARBA" id="ARBA00005417"/>
    </source>
</evidence>
<comment type="caution">
    <text evidence="12">The sequence shown here is derived from an EMBL/GenBank/DDBJ whole genome shotgun (WGS) entry which is preliminary data.</text>
</comment>
<comment type="similarity">
    <text evidence="2">Belongs to the ABC transporter superfamily.</text>
</comment>
<dbReference type="GO" id="GO:0030253">
    <property type="term" value="P:protein secretion by the type I secretion system"/>
    <property type="evidence" value="ECO:0007669"/>
    <property type="project" value="InterPro"/>
</dbReference>
<evidence type="ECO:0000256" key="5">
    <source>
        <dbReference type="ARBA" id="ARBA00022840"/>
    </source>
</evidence>
<dbReference type="Gene3D" id="1.20.1560.10">
    <property type="entry name" value="ABC transporter type 1, transmembrane domain"/>
    <property type="match status" value="1"/>
</dbReference>
<evidence type="ECO:0000259" key="11">
    <source>
        <dbReference type="PROSITE" id="PS50929"/>
    </source>
</evidence>
<feature type="transmembrane region" description="Helical" evidence="9">
    <location>
        <begin position="32"/>
        <end position="55"/>
    </location>
</feature>
<dbReference type="Pfam" id="PF00664">
    <property type="entry name" value="ABC_membrane"/>
    <property type="match status" value="1"/>
</dbReference>
<dbReference type="InterPro" id="IPR003593">
    <property type="entry name" value="AAA+_ATPase"/>
</dbReference>
<accession>A0A2T1HQR9</accession>
<evidence type="ECO:0000256" key="6">
    <source>
        <dbReference type="ARBA" id="ARBA00022989"/>
    </source>
</evidence>
<dbReference type="InterPro" id="IPR003439">
    <property type="entry name" value="ABC_transporter-like_ATP-bd"/>
</dbReference>
<keyword evidence="3 9" id="KW-0812">Transmembrane</keyword>
<protein>
    <submittedName>
        <fullName evidence="12">Type I secretion system permease/ATPase</fullName>
    </submittedName>
</protein>
<keyword evidence="7 9" id="KW-0472">Membrane</keyword>
<dbReference type="EMBL" id="PVZS01000018">
    <property type="protein sequence ID" value="PSC04004.1"/>
    <property type="molecule type" value="Genomic_DNA"/>
</dbReference>
<name>A0A2T1HQR9_9HYPH</name>
<dbReference type="NCBIfam" id="TIGR01842">
    <property type="entry name" value="type_I_sec_PrtD"/>
    <property type="match status" value="1"/>
</dbReference>
<gene>
    <name evidence="12" type="ORF">SLNSH_16370</name>
</gene>
<dbReference type="Proteomes" id="UP000239772">
    <property type="component" value="Unassembled WGS sequence"/>
</dbReference>
<dbReference type="GO" id="GO:0030256">
    <property type="term" value="C:type I protein secretion system complex"/>
    <property type="evidence" value="ECO:0007669"/>
    <property type="project" value="InterPro"/>
</dbReference>
<reference evidence="13" key="1">
    <citation type="submission" date="2018-03" db="EMBL/GenBank/DDBJ databases">
        <authorList>
            <person name="Sun L."/>
            <person name="Liu H."/>
            <person name="Chen W."/>
            <person name="Huang K."/>
            <person name="Liu W."/>
            <person name="Gao X."/>
        </authorList>
    </citation>
    <scope>NUCLEOTIDE SEQUENCE [LARGE SCALE GENOMIC DNA]</scope>
    <source>
        <strain evidence="13">SH9</strain>
    </source>
</reference>
<dbReference type="SUPFAM" id="SSF90123">
    <property type="entry name" value="ABC transporter transmembrane region"/>
    <property type="match status" value="1"/>
</dbReference>
<keyword evidence="13" id="KW-1185">Reference proteome</keyword>
<dbReference type="Pfam" id="PF00005">
    <property type="entry name" value="ABC_tran"/>
    <property type="match status" value="1"/>
</dbReference>
<sequence length="610" mass="65857">MALFRDRGHVRSNDDGTEAQTLHEALRECRSALWRLVLVGSCVNVLALTPPLFAMQLYDRALSSGRVETLVMLTVLALFALAMMGLFEAVREMMLARVNRWLDRRLTGDLISSSVRASLRGLPPSAQALQDLTTIRTVLSGPGVQALADLPWAPVFIIVISFIHPLLGLVAVLAVAAALTILAIAETTSRRALREASRRITQNMARAETAVRNADVFEAMGLLPTFLKQWNERNEPALRDQLRAADGNAALHGLSRFLRMGAQIAVLALGAYLVVGNELSGGGMMAASMLLSRALIPVEQVIGAWRQFVAARDSYDRLYAIMRLVPRRPAAMPLPRPAGEVSCEGLTYYTGGRKDPLLDNIRFKLPAGEILGVIGPSASGKSTLCRAIVGILPPTRGRVRLDGQDVFAWPSDQVGRFIGYLPQEVELFEGSVRTNIGRLNPEADPAKVVEAARSAGVHEMILRLPEGYDTEVGAGGAMLSGGQRQRIGLARALFDRPPLIVLDEPNASLDAEGELQLIRAMQIAKAWGSTVIIVAHQPHIVKPADKLLVLRNGRVDLYGDRDEVLATLRPIQPQRPRPTSAPVPAQAGQGGRAAVGALPGAPHIQPTPLS</sequence>
<dbReference type="AlphaFoldDB" id="A0A2T1HQR9"/>
<dbReference type="RefSeq" id="WP_106338083.1">
    <property type="nucleotide sequence ID" value="NZ_PVZS01000018.1"/>
</dbReference>
<dbReference type="InterPro" id="IPR027417">
    <property type="entry name" value="P-loop_NTPase"/>
</dbReference>
<dbReference type="InterPro" id="IPR011527">
    <property type="entry name" value="ABC1_TM_dom"/>
</dbReference>
<feature type="transmembrane region" description="Helical" evidence="9">
    <location>
        <begin position="152"/>
        <end position="185"/>
    </location>
</feature>
<evidence type="ECO:0000256" key="7">
    <source>
        <dbReference type="ARBA" id="ARBA00023136"/>
    </source>
</evidence>
<feature type="transmembrane region" description="Helical" evidence="9">
    <location>
        <begin position="257"/>
        <end position="275"/>
    </location>
</feature>
<evidence type="ECO:0000256" key="9">
    <source>
        <dbReference type="SAM" id="Phobius"/>
    </source>
</evidence>
<dbReference type="GO" id="GO:0140359">
    <property type="term" value="F:ABC-type transporter activity"/>
    <property type="evidence" value="ECO:0007669"/>
    <property type="project" value="InterPro"/>
</dbReference>
<dbReference type="InterPro" id="IPR017871">
    <property type="entry name" value="ABC_transporter-like_CS"/>
</dbReference>
<dbReference type="InterPro" id="IPR036640">
    <property type="entry name" value="ABC1_TM_sf"/>
</dbReference>
<dbReference type="GO" id="GO:0016887">
    <property type="term" value="F:ATP hydrolysis activity"/>
    <property type="evidence" value="ECO:0007669"/>
    <property type="project" value="InterPro"/>
</dbReference>
<keyword evidence="5" id="KW-0067">ATP-binding</keyword>
<dbReference type="SMART" id="SM00382">
    <property type="entry name" value="AAA"/>
    <property type="match status" value="1"/>
</dbReference>
<dbReference type="PANTHER" id="PTHR24221:SF248">
    <property type="entry name" value="ABC TRANSPORTER TRANSMEMBRANE REGION"/>
    <property type="match status" value="1"/>
</dbReference>
<dbReference type="InterPro" id="IPR039421">
    <property type="entry name" value="Type_1_exporter"/>
</dbReference>
<dbReference type="PANTHER" id="PTHR24221">
    <property type="entry name" value="ATP-BINDING CASSETTE SUB-FAMILY B"/>
    <property type="match status" value="1"/>
</dbReference>
<dbReference type="PROSITE" id="PS50893">
    <property type="entry name" value="ABC_TRANSPORTER_2"/>
    <property type="match status" value="1"/>
</dbReference>
<dbReference type="SUPFAM" id="SSF52540">
    <property type="entry name" value="P-loop containing nucleoside triphosphate hydrolases"/>
    <property type="match status" value="1"/>
</dbReference>
<evidence type="ECO:0000259" key="10">
    <source>
        <dbReference type="PROSITE" id="PS50893"/>
    </source>
</evidence>
<feature type="region of interest" description="Disordered" evidence="8">
    <location>
        <begin position="570"/>
        <end position="610"/>
    </location>
</feature>
<feature type="domain" description="ABC transmembrane type-1" evidence="11">
    <location>
        <begin position="36"/>
        <end position="310"/>
    </location>
</feature>
<evidence type="ECO:0000256" key="4">
    <source>
        <dbReference type="ARBA" id="ARBA00022741"/>
    </source>
</evidence>
<keyword evidence="4" id="KW-0547">Nucleotide-binding</keyword>
<evidence type="ECO:0000256" key="8">
    <source>
        <dbReference type="SAM" id="MobiDB-lite"/>
    </source>
</evidence>
<evidence type="ECO:0000256" key="1">
    <source>
        <dbReference type="ARBA" id="ARBA00004651"/>
    </source>
</evidence>
<dbReference type="InterPro" id="IPR010128">
    <property type="entry name" value="ATPase_T1SS_PrtD-like"/>
</dbReference>
<keyword evidence="6 9" id="KW-1133">Transmembrane helix</keyword>
<dbReference type="PROSITE" id="PS50929">
    <property type="entry name" value="ABC_TM1F"/>
    <property type="match status" value="1"/>
</dbReference>
<dbReference type="Gene3D" id="3.40.50.300">
    <property type="entry name" value="P-loop containing nucleotide triphosphate hydrolases"/>
    <property type="match status" value="1"/>
</dbReference>